<evidence type="ECO:0000313" key="2">
    <source>
        <dbReference type="Proteomes" id="UP000053237"/>
    </source>
</evidence>
<name>A0A024G663_9STRA</name>
<protein>
    <submittedName>
        <fullName evidence="1">Uncharacterized protein</fullName>
    </submittedName>
</protein>
<accession>A0A024G663</accession>
<reference evidence="1 2" key="1">
    <citation type="submission" date="2012-05" db="EMBL/GenBank/DDBJ databases">
        <title>Recombination and specialization in a pathogen metapopulation.</title>
        <authorList>
            <person name="Gardiner A."/>
            <person name="Kemen E."/>
            <person name="Schultz-Larsen T."/>
            <person name="MacLean D."/>
            <person name="Van Oosterhout C."/>
            <person name="Jones J.D.G."/>
        </authorList>
    </citation>
    <scope>NUCLEOTIDE SEQUENCE [LARGE SCALE GENOMIC DNA]</scope>
    <source>
        <strain evidence="1 2">Ac Nc2</strain>
    </source>
</reference>
<organism evidence="1 2">
    <name type="scientific">Albugo candida</name>
    <dbReference type="NCBI Taxonomy" id="65357"/>
    <lineage>
        <taxon>Eukaryota</taxon>
        <taxon>Sar</taxon>
        <taxon>Stramenopiles</taxon>
        <taxon>Oomycota</taxon>
        <taxon>Peronosporomycetes</taxon>
        <taxon>Albuginales</taxon>
        <taxon>Albuginaceae</taxon>
        <taxon>Albugo</taxon>
    </lineage>
</organism>
<gene>
    <name evidence="1" type="ORF">BN9_029420</name>
</gene>
<dbReference type="AlphaFoldDB" id="A0A024G663"/>
<dbReference type="EMBL" id="CAIX01000030">
    <property type="protein sequence ID" value="CCI42158.1"/>
    <property type="molecule type" value="Genomic_DNA"/>
</dbReference>
<dbReference type="Proteomes" id="UP000053237">
    <property type="component" value="Unassembled WGS sequence"/>
</dbReference>
<proteinExistence type="predicted"/>
<dbReference type="InParanoid" id="A0A024G663"/>
<keyword evidence="2" id="KW-1185">Reference proteome</keyword>
<evidence type="ECO:0000313" key="1">
    <source>
        <dbReference type="EMBL" id="CCI42158.1"/>
    </source>
</evidence>
<sequence>MLSNISKLQHRKTWFGLSSSEKEMTRGRMHSKHWHIVSRNMNMSKRFALISNSILSIHRDRLYPAAINFYNCDKYFRVQSWEVNRKKHTSKRKKMSDIE</sequence>
<comment type="caution">
    <text evidence="1">The sequence shown here is derived from an EMBL/GenBank/DDBJ whole genome shotgun (WGS) entry which is preliminary data.</text>
</comment>